<organism evidence="7 8">
    <name type="scientific">Paralimibaculum aggregatum</name>
    <dbReference type="NCBI Taxonomy" id="3036245"/>
    <lineage>
        <taxon>Bacteria</taxon>
        <taxon>Pseudomonadati</taxon>
        <taxon>Pseudomonadota</taxon>
        <taxon>Alphaproteobacteria</taxon>
        <taxon>Rhodobacterales</taxon>
        <taxon>Paracoccaceae</taxon>
        <taxon>Paralimibaculum</taxon>
    </lineage>
</organism>
<dbReference type="GO" id="GO:0016301">
    <property type="term" value="F:kinase activity"/>
    <property type="evidence" value="ECO:0007669"/>
    <property type="project" value="UniProtKB-KW"/>
</dbReference>
<comment type="caution">
    <text evidence="7">The sequence shown here is derived from an EMBL/GenBank/DDBJ whole genome shotgun (WGS) entry which is preliminary data.</text>
</comment>
<evidence type="ECO:0000256" key="4">
    <source>
        <dbReference type="ARBA" id="ARBA00022993"/>
    </source>
</evidence>
<proteinExistence type="inferred from homology"/>
<dbReference type="PROSITE" id="PS51219">
    <property type="entry name" value="DPCK"/>
    <property type="match status" value="1"/>
</dbReference>
<evidence type="ECO:0000256" key="3">
    <source>
        <dbReference type="ARBA" id="ARBA00022840"/>
    </source>
</evidence>
<dbReference type="Proteomes" id="UP001239909">
    <property type="component" value="Unassembled WGS sequence"/>
</dbReference>
<evidence type="ECO:0000256" key="6">
    <source>
        <dbReference type="NCBIfam" id="TIGR00152"/>
    </source>
</evidence>
<dbReference type="SUPFAM" id="SSF52540">
    <property type="entry name" value="P-loop containing nucleoside triphosphate hydrolases"/>
    <property type="match status" value="1"/>
</dbReference>
<evidence type="ECO:0000256" key="1">
    <source>
        <dbReference type="ARBA" id="ARBA00009018"/>
    </source>
</evidence>
<evidence type="ECO:0000313" key="7">
    <source>
        <dbReference type="EMBL" id="GMG83441.1"/>
    </source>
</evidence>
<keyword evidence="5" id="KW-0963">Cytoplasm</keyword>
<keyword evidence="3 5" id="KW-0067">ATP-binding</keyword>
<dbReference type="Pfam" id="PF01121">
    <property type="entry name" value="CoaE"/>
    <property type="match status" value="1"/>
</dbReference>
<comment type="function">
    <text evidence="5">Catalyzes the phosphorylation of the 3'-hydroxyl group of dephosphocoenzyme A to form coenzyme A.</text>
</comment>
<name>A0ABQ6LLX3_9RHOB</name>
<accession>A0ABQ6LLX3</accession>
<evidence type="ECO:0000256" key="2">
    <source>
        <dbReference type="ARBA" id="ARBA00022741"/>
    </source>
</evidence>
<sequence>MSADPNPQMITLALTGSIGMGKSTVAGMFAEQGVPVWDADAAVHRLYGPDGEGTAAIAGLAPVAIGPEGVDRSRLRAAVLADAALLPKIEAAIHPLVAADRTAFLDRMRAAGAEIALCDIPLLFETGAAEGFDRVVVVSAPAEIQRARVLDRPGMTEAAFAKILARQTPDAEKRARADIVIDTSGELDATRAQVAAALARIRREVRDA</sequence>
<protein>
    <recommendedName>
        <fullName evidence="5 6">Dephospho-CoA kinase</fullName>
        <ecNumber evidence="5 6">2.7.1.24</ecNumber>
    </recommendedName>
    <alternativeName>
        <fullName evidence="5">Dephosphocoenzyme A kinase</fullName>
    </alternativeName>
</protein>
<evidence type="ECO:0000313" key="8">
    <source>
        <dbReference type="Proteomes" id="UP001239909"/>
    </source>
</evidence>
<dbReference type="PANTHER" id="PTHR10695">
    <property type="entry name" value="DEPHOSPHO-COA KINASE-RELATED"/>
    <property type="match status" value="1"/>
</dbReference>
<dbReference type="EMBL" id="BSYI01000019">
    <property type="protein sequence ID" value="GMG83441.1"/>
    <property type="molecule type" value="Genomic_DNA"/>
</dbReference>
<evidence type="ECO:0000256" key="5">
    <source>
        <dbReference type="HAMAP-Rule" id="MF_00376"/>
    </source>
</evidence>
<dbReference type="InterPro" id="IPR027417">
    <property type="entry name" value="P-loop_NTPase"/>
</dbReference>
<dbReference type="PANTHER" id="PTHR10695:SF46">
    <property type="entry name" value="BIFUNCTIONAL COENZYME A SYNTHASE-RELATED"/>
    <property type="match status" value="1"/>
</dbReference>
<keyword evidence="8" id="KW-1185">Reference proteome</keyword>
<dbReference type="Gene3D" id="3.40.50.300">
    <property type="entry name" value="P-loop containing nucleotide triphosphate hydrolases"/>
    <property type="match status" value="1"/>
</dbReference>
<dbReference type="RefSeq" id="WP_285672235.1">
    <property type="nucleotide sequence ID" value="NZ_BSYI01000019.1"/>
</dbReference>
<keyword evidence="5 7" id="KW-0418">Kinase</keyword>
<comment type="catalytic activity">
    <reaction evidence="5">
        <text>3'-dephospho-CoA + ATP = ADP + CoA + H(+)</text>
        <dbReference type="Rhea" id="RHEA:18245"/>
        <dbReference type="ChEBI" id="CHEBI:15378"/>
        <dbReference type="ChEBI" id="CHEBI:30616"/>
        <dbReference type="ChEBI" id="CHEBI:57287"/>
        <dbReference type="ChEBI" id="CHEBI:57328"/>
        <dbReference type="ChEBI" id="CHEBI:456216"/>
        <dbReference type="EC" id="2.7.1.24"/>
    </reaction>
</comment>
<keyword evidence="5" id="KW-0808">Transferase</keyword>
<dbReference type="HAMAP" id="MF_00376">
    <property type="entry name" value="Dephospho_CoA_kinase"/>
    <property type="match status" value="1"/>
</dbReference>
<dbReference type="NCBIfam" id="TIGR00152">
    <property type="entry name" value="dephospho-CoA kinase"/>
    <property type="match status" value="1"/>
</dbReference>
<feature type="binding site" evidence="5">
    <location>
        <begin position="19"/>
        <end position="24"/>
    </location>
    <ligand>
        <name>ATP</name>
        <dbReference type="ChEBI" id="CHEBI:30616"/>
    </ligand>
</feature>
<keyword evidence="2 5" id="KW-0547">Nucleotide-binding</keyword>
<reference evidence="7 8" key="1">
    <citation type="submission" date="2023-04" db="EMBL/GenBank/DDBJ databases">
        <title>Marinoamorphus aggregata gen. nov., sp. Nov., isolate from tissue of brittle star Ophioplocus japonicus.</title>
        <authorList>
            <person name="Kawano K."/>
            <person name="Sawayama S."/>
            <person name="Nakagawa S."/>
        </authorList>
    </citation>
    <scope>NUCLEOTIDE SEQUENCE [LARGE SCALE GENOMIC DNA]</scope>
    <source>
        <strain evidence="7 8">NKW23</strain>
    </source>
</reference>
<dbReference type="CDD" id="cd02022">
    <property type="entry name" value="DPCK"/>
    <property type="match status" value="1"/>
</dbReference>
<dbReference type="EC" id="2.7.1.24" evidence="5 6"/>
<gene>
    <name evidence="5 7" type="primary">coaE</name>
    <name evidence="7" type="ORF">LNKW23_26540</name>
</gene>
<comment type="pathway">
    <text evidence="5">Cofactor biosynthesis; coenzyme A biosynthesis; CoA from (R)-pantothenate: step 5/5.</text>
</comment>
<comment type="similarity">
    <text evidence="1 5">Belongs to the CoaE family.</text>
</comment>
<comment type="subcellular location">
    <subcellularLocation>
        <location evidence="5">Cytoplasm</location>
    </subcellularLocation>
</comment>
<dbReference type="InterPro" id="IPR001977">
    <property type="entry name" value="Depp_CoAkinase"/>
</dbReference>
<keyword evidence="4 5" id="KW-0173">Coenzyme A biosynthesis</keyword>